<organism evidence="4 5">
    <name type="scientific">Dysgonomonas termitidis</name>
    <dbReference type="NCBI Taxonomy" id="1516126"/>
    <lineage>
        <taxon>Bacteria</taxon>
        <taxon>Pseudomonadati</taxon>
        <taxon>Bacteroidota</taxon>
        <taxon>Bacteroidia</taxon>
        <taxon>Bacteroidales</taxon>
        <taxon>Dysgonomonadaceae</taxon>
        <taxon>Dysgonomonas</taxon>
    </lineage>
</organism>
<evidence type="ECO:0000259" key="2">
    <source>
        <dbReference type="Pfam" id="PF12866"/>
    </source>
</evidence>
<dbReference type="RefSeq" id="WP_380000493.1">
    <property type="nucleotide sequence ID" value="NZ_JBHSGN010000133.1"/>
</dbReference>
<protein>
    <submittedName>
        <fullName evidence="4">DUF3823 domain-containing protein</fullName>
    </submittedName>
</protein>
<reference evidence="5" key="1">
    <citation type="journal article" date="2019" name="Int. J. Syst. Evol. Microbiol.">
        <title>The Global Catalogue of Microorganisms (GCM) 10K type strain sequencing project: providing services to taxonomists for standard genome sequencing and annotation.</title>
        <authorList>
            <consortium name="The Broad Institute Genomics Platform"/>
            <consortium name="The Broad Institute Genome Sequencing Center for Infectious Disease"/>
            <person name="Wu L."/>
            <person name="Ma J."/>
        </authorList>
    </citation>
    <scope>NUCLEOTIDE SEQUENCE [LARGE SCALE GENOMIC DNA]</scope>
    <source>
        <strain evidence="5">CCUG 66188</strain>
    </source>
</reference>
<dbReference type="Gene3D" id="2.60.40.2060">
    <property type="match status" value="1"/>
</dbReference>
<keyword evidence="5" id="KW-1185">Reference proteome</keyword>
<feature type="chain" id="PRO_5046085222" evidence="1">
    <location>
        <begin position="25"/>
        <end position="259"/>
    </location>
</feature>
<comment type="caution">
    <text evidence="4">The sequence shown here is derived from an EMBL/GenBank/DDBJ whole genome shotgun (WGS) entry which is preliminary data.</text>
</comment>
<evidence type="ECO:0000259" key="3">
    <source>
        <dbReference type="Pfam" id="PF18003"/>
    </source>
</evidence>
<sequence>MKRNLLYRLSVVVGASLMLSSCFTGVDNYKAPSSAMRGNVIDKTTGKNLLTSTDDFQIRIWETSWSDAVSPQDIPVKQDGTYQDTKLFDATYAMQPFNGPFWPVKRTEGHILNGILTQNFEVTPYLQITDFTWEVVTTTKGDGTKVDTLHMSCKLKAPITEGLPNVREIKPFISWTPFCGAGANIGEISEQNNNANRITLNKTWADIGDMATGIGRNTYTFKIGLIKNSGYTYRARIGANVNDASQKYNYSEIIEFKCE</sequence>
<dbReference type="InterPro" id="IPR041186">
    <property type="entry name" value="DUF3823_C"/>
</dbReference>
<gene>
    <name evidence="4" type="ORF">ACFO6W_21940</name>
</gene>
<dbReference type="PROSITE" id="PS51257">
    <property type="entry name" value="PROKAR_LIPOPROTEIN"/>
    <property type="match status" value="1"/>
</dbReference>
<evidence type="ECO:0000313" key="4">
    <source>
        <dbReference type="EMBL" id="MFC4676347.1"/>
    </source>
</evidence>
<feature type="domain" description="DUF3823" evidence="3">
    <location>
        <begin position="147"/>
        <end position="253"/>
    </location>
</feature>
<keyword evidence="1" id="KW-0732">Signal</keyword>
<dbReference type="Proteomes" id="UP001596023">
    <property type="component" value="Unassembled WGS sequence"/>
</dbReference>
<dbReference type="InterPro" id="IPR024278">
    <property type="entry name" value="DUF3823_N"/>
</dbReference>
<feature type="domain" description="DUF3823" evidence="2">
    <location>
        <begin position="35"/>
        <end position="123"/>
    </location>
</feature>
<name>A0ABV9L1G0_9BACT</name>
<proteinExistence type="predicted"/>
<accession>A0ABV9L1G0</accession>
<dbReference type="Pfam" id="PF18003">
    <property type="entry name" value="DUF3823_C"/>
    <property type="match status" value="1"/>
</dbReference>
<dbReference type="Gene3D" id="2.60.40.1120">
    <property type="entry name" value="Carboxypeptidase-like, regulatory domain"/>
    <property type="match status" value="1"/>
</dbReference>
<evidence type="ECO:0000313" key="5">
    <source>
        <dbReference type="Proteomes" id="UP001596023"/>
    </source>
</evidence>
<dbReference type="Pfam" id="PF12866">
    <property type="entry name" value="DUF3823"/>
    <property type="match status" value="1"/>
</dbReference>
<evidence type="ECO:0000256" key="1">
    <source>
        <dbReference type="SAM" id="SignalP"/>
    </source>
</evidence>
<feature type="signal peptide" evidence="1">
    <location>
        <begin position="1"/>
        <end position="24"/>
    </location>
</feature>
<dbReference type="EMBL" id="JBHSGN010000133">
    <property type="protein sequence ID" value="MFC4676347.1"/>
    <property type="molecule type" value="Genomic_DNA"/>
</dbReference>